<dbReference type="Pfam" id="PF01648">
    <property type="entry name" value="ACPS"/>
    <property type="match status" value="1"/>
</dbReference>
<evidence type="ECO:0000313" key="16">
    <source>
        <dbReference type="Proteomes" id="UP000712007"/>
    </source>
</evidence>
<evidence type="ECO:0000256" key="6">
    <source>
        <dbReference type="ARBA" id="ARBA00022679"/>
    </source>
</evidence>
<comment type="caution">
    <text evidence="15">The sequence shown here is derived from an EMBL/GenBank/DDBJ whole genome shotgun (WGS) entry which is preliminary data.</text>
</comment>
<evidence type="ECO:0000256" key="13">
    <source>
        <dbReference type="PIRSR" id="PIRSR603542-2"/>
    </source>
</evidence>
<comment type="catalytic activity">
    <reaction evidence="10">
        <text>apo-[aryl-carrier protein] + CoA = holo-[aryl-carrier protein] + adenosine 3',5'-bisphosphate + H(+)</text>
        <dbReference type="Rhea" id="RHEA:48404"/>
        <dbReference type="Rhea" id="RHEA-COMP:15903"/>
        <dbReference type="Rhea" id="RHEA-COMP:17557"/>
        <dbReference type="ChEBI" id="CHEBI:15378"/>
        <dbReference type="ChEBI" id="CHEBI:29999"/>
        <dbReference type="ChEBI" id="CHEBI:57287"/>
        <dbReference type="ChEBI" id="CHEBI:58343"/>
        <dbReference type="ChEBI" id="CHEBI:64479"/>
    </reaction>
</comment>
<dbReference type="InterPro" id="IPR003542">
    <property type="entry name" value="Enbac_synth_compD-like"/>
</dbReference>
<name>A0A940DIA7_9BACT</name>
<sequence length="209" mass="24125">MLIEQTTYENGITIALWHITESSDELLERLDLDPFVMEQVYRFSSEKRRREYLAVRVMLSEICGSPQTIEYLPSGMPYLADHSQQISITHTGEYAAVILHPCHPVGIDIERVSDKVARVKHKFLNKSELAFVDSRSEKTHLALMWSAKEALYKVMGQESVDFINDIIINPFQPYLEGTMTAQESCTAAHARYTIEYRVYPEFVMAWVKK</sequence>
<dbReference type="Gene3D" id="3.90.470.20">
    <property type="entry name" value="4'-phosphopantetheinyl transferase domain"/>
    <property type="match status" value="1"/>
</dbReference>
<evidence type="ECO:0000256" key="1">
    <source>
        <dbReference type="ARBA" id="ARBA00003937"/>
    </source>
</evidence>
<dbReference type="Proteomes" id="UP000712007">
    <property type="component" value="Unassembled WGS sequence"/>
</dbReference>
<reference evidence="15" key="1">
    <citation type="submission" date="2020-10" db="EMBL/GenBank/DDBJ databases">
        <authorList>
            <person name="Gilroy R."/>
        </authorList>
    </citation>
    <scope>NUCLEOTIDE SEQUENCE</scope>
    <source>
        <strain evidence="15">3924</strain>
    </source>
</reference>
<feature type="binding site" evidence="13">
    <location>
        <position position="108"/>
    </location>
    <ligand>
        <name>Mg(2+)</name>
        <dbReference type="ChEBI" id="CHEBI:18420"/>
    </ligand>
</feature>
<comment type="catalytic activity">
    <reaction evidence="11">
        <text>apo-[peptidyl-carrier protein] + CoA = holo-[peptidyl-carrier protein] + adenosine 3',5'-bisphosphate + H(+)</text>
        <dbReference type="Rhea" id="RHEA:46228"/>
        <dbReference type="Rhea" id="RHEA-COMP:11479"/>
        <dbReference type="Rhea" id="RHEA-COMP:11480"/>
        <dbReference type="ChEBI" id="CHEBI:15378"/>
        <dbReference type="ChEBI" id="CHEBI:29999"/>
        <dbReference type="ChEBI" id="CHEBI:57287"/>
        <dbReference type="ChEBI" id="CHEBI:58343"/>
        <dbReference type="ChEBI" id="CHEBI:64479"/>
    </reaction>
</comment>
<comment type="similarity">
    <text evidence="3">Belongs to the P-Pant transferase superfamily. EntD family.</text>
</comment>
<evidence type="ECO:0000256" key="11">
    <source>
        <dbReference type="ARBA" id="ARBA00049191"/>
    </source>
</evidence>
<feature type="binding site" evidence="13">
    <location>
        <position position="110"/>
    </location>
    <ligand>
        <name>Mg(2+)</name>
        <dbReference type="ChEBI" id="CHEBI:18420"/>
    </ligand>
</feature>
<evidence type="ECO:0000256" key="10">
    <source>
        <dbReference type="ARBA" id="ARBA00049176"/>
    </source>
</evidence>
<evidence type="ECO:0000313" key="15">
    <source>
        <dbReference type="EMBL" id="MBO8439414.1"/>
    </source>
</evidence>
<dbReference type="GO" id="GO:0000287">
    <property type="term" value="F:magnesium ion binding"/>
    <property type="evidence" value="ECO:0007669"/>
    <property type="project" value="InterPro"/>
</dbReference>
<evidence type="ECO:0000256" key="5">
    <source>
        <dbReference type="ARBA" id="ARBA00019087"/>
    </source>
</evidence>
<comment type="cofactor">
    <cofactor evidence="13">
        <name>Mg(2+)</name>
        <dbReference type="ChEBI" id="CHEBI:18420"/>
    </cofactor>
</comment>
<feature type="binding site" evidence="12">
    <location>
        <position position="108"/>
    </location>
    <ligand>
        <name>CoA</name>
        <dbReference type="ChEBI" id="CHEBI:57287"/>
    </ligand>
</feature>
<evidence type="ECO:0000256" key="8">
    <source>
        <dbReference type="ARBA" id="ARBA00029894"/>
    </source>
</evidence>
<dbReference type="GO" id="GO:0008897">
    <property type="term" value="F:holo-[acyl-carrier-protein] synthase activity"/>
    <property type="evidence" value="ECO:0007669"/>
    <property type="project" value="InterPro"/>
</dbReference>
<organism evidence="15 16">
    <name type="scientific">Candidatus Aphodosoma intestinipullorum</name>
    <dbReference type="NCBI Taxonomy" id="2840674"/>
    <lineage>
        <taxon>Bacteria</taxon>
        <taxon>Pseudomonadati</taxon>
        <taxon>Bacteroidota</taxon>
        <taxon>Bacteroidia</taxon>
        <taxon>Bacteroidales</taxon>
        <taxon>Candidatus Aphodosoma</taxon>
    </lineage>
</organism>
<feature type="binding site" evidence="12">
    <location>
        <position position="48"/>
    </location>
    <ligand>
        <name>CoA</name>
        <dbReference type="ChEBI" id="CHEBI:57287"/>
    </ligand>
</feature>
<dbReference type="InterPro" id="IPR037143">
    <property type="entry name" value="4-PPantetheinyl_Trfase_dom_sf"/>
</dbReference>
<accession>A0A940DIA7</accession>
<feature type="binding site" evidence="13">
    <location>
        <position position="109"/>
    </location>
    <ligand>
        <name>Mg(2+)</name>
        <dbReference type="ChEBI" id="CHEBI:18420"/>
    </ligand>
</feature>
<comment type="pathway">
    <text evidence="2">Siderophore biosynthesis; enterobactin biosynthesis.</text>
</comment>
<evidence type="ECO:0000256" key="7">
    <source>
        <dbReference type="ARBA" id="ARBA00023191"/>
    </source>
</evidence>
<evidence type="ECO:0000256" key="3">
    <source>
        <dbReference type="ARBA" id="ARBA00008342"/>
    </source>
</evidence>
<dbReference type="InterPro" id="IPR008278">
    <property type="entry name" value="4-PPantetheinyl_Trfase_dom"/>
</dbReference>
<comment type="subunit">
    <text evidence="4">EntB, EntD, EntE, and EntF form a multienzyme complex called enterobactin synthase.</text>
</comment>
<feature type="domain" description="4'-phosphopantetheinyl transferase" evidence="14">
    <location>
        <begin position="104"/>
        <end position="163"/>
    </location>
</feature>
<comment type="function">
    <text evidence="1">Involved in the biosynthesis of the siderophore enterobactin (enterochelin), which is a macrocyclic trimeric lactone of N-(2,3-dihydroxybenzoyl)-serine. The serine trilactone serves as a scaffolding for the three catechol functionalities that provide hexadentate coordination for the tightly ligated iron(2+) atoms. Plays an essential role in the assembly of the enterobactin by catalyzing the transfer of the 4'-phosphopantetheine (Ppant) moiety from coenzyme A to the apo-domains of both EntB (ArCP domain) and EntF (PCP domain) to yield their holo-forms which make them competent for the activation of 2,3-dihydroxybenzoate (DHB) and L-serine, respectively.</text>
</comment>
<evidence type="ECO:0000256" key="4">
    <source>
        <dbReference type="ARBA" id="ARBA00011503"/>
    </source>
</evidence>
<feature type="binding site" evidence="12">
    <location>
        <position position="149"/>
    </location>
    <ligand>
        <name>CoA</name>
        <dbReference type="ChEBI" id="CHEBI:57287"/>
    </ligand>
</feature>
<dbReference type="EMBL" id="JADIMV010000040">
    <property type="protein sequence ID" value="MBO8439414.1"/>
    <property type="molecule type" value="Genomic_DNA"/>
</dbReference>
<keyword evidence="7" id="KW-0259">Enterobactin biosynthesis</keyword>
<proteinExistence type="inferred from homology"/>
<feature type="binding site" evidence="12">
    <location>
        <begin position="89"/>
        <end position="90"/>
    </location>
    <ligand>
        <name>CoA</name>
        <dbReference type="ChEBI" id="CHEBI:57287"/>
    </ligand>
</feature>
<protein>
    <recommendedName>
        <fullName evidence="5">Enterobactin synthase component D</fullName>
    </recommendedName>
    <alternativeName>
        <fullName evidence="8">4'-phosphopantetheinyl transferase EntD</fullName>
    </alternativeName>
    <alternativeName>
        <fullName evidence="9">Enterochelin synthase D</fullName>
    </alternativeName>
</protein>
<keyword evidence="13" id="KW-0460">Magnesium</keyword>
<dbReference type="GO" id="GO:0005886">
    <property type="term" value="C:plasma membrane"/>
    <property type="evidence" value="ECO:0007669"/>
    <property type="project" value="TreeGrafter"/>
</dbReference>
<evidence type="ECO:0000256" key="9">
    <source>
        <dbReference type="ARBA" id="ARBA00031996"/>
    </source>
</evidence>
<keyword evidence="13" id="KW-0479">Metal-binding</keyword>
<feature type="binding site" evidence="12">
    <location>
        <position position="56"/>
    </location>
    <ligand>
        <name>CoA</name>
        <dbReference type="ChEBI" id="CHEBI:57287"/>
    </ligand>
</feature>
<evidence type="ECO:0000259" key="14">
    <source>
        <dbReference type="Pfam" id="PF01648"/>
    </source>
</evidence>
<keyword evidence="6 15" id="KW-0808">Transferase</keyword>
<evidence type="ECO:0000256" key="2">
    <source>
        <dbReference type="ARBA" id="ARBA00004993"/>
    </source>
</evidence>
<feature type="binding site" evidence="12">
    <location>
        <position position="153"/>
    </location>
    <ligand>
        <name>CoA</name>
        <dbReference type="ChEBI" id="CHEBI:57287"/>
    </ligand>
</feature>
<dbReference type="GO" id="GO:0009239">
    <property type="term" value="P:enterobactin biosynthetic process"/>
    <property type="evidence" value="ECO:0007669"/>
    <property type="project" value="UniProtKB-KW"/>
</dbReference>
<gene>
    <name evidence="15" type="ORF">IAC51_02065</name>
</gene>
<dbReference type="GO" id="GO:0009366">
    <property type="term" value="C:enterobactin synthetase complex"/>
    <property type="evidence" value="ECO:0007669"/>
    <property type="project" value="InterPro"/>
</dbReference>
<reference evidence="15" key="2">
    <citation type="journal article" date="2021" name="PeerJ">
        <title>Extensive microbial diversity within the chicken gut microbiome revealed by metagenomics and culture.</title>
        <authorList>
            <person name="Gilroy R."/>
            <person name="Ravi A."/>
            <person name="Getino M."/>
            <person name="Pursley I."/>
            <person name="Horton D.L."/>
            <person name="Alikhan N.F."/>
            <person name="Baker D."/>
            <person name="Gharbi K."/>
            <person name="Hall N."/>
            <person name="Watson M."/>
            <person name="Adriaenssens E.M."/>
            <person name="Foster-Nyarko E."/>
            <person name="Jarju S."/>
            <person name="Secka A."/>
            <person name="Antonio M."/>
            <person name="Oren A."/>
            <person name="Chaudhuri R.R."/>
            <person name="La Ragione R."/>
            <person name="Hildebrand F."/>
            <person name="Pallen M.J."/>
        </authorList>
    </citation>
    <scope>NUCLEOTIDE SEQUENCE</scope>
    <source>
        <strain evidence="15">3924</strain>
    </source>
</reference>
<evidence type="ECO:0000256" key="12">
    <source>
        <dbReference type="PIRSR" id="PIRSR603542-1"/>
    </source>
</evidence>
<dbReference type="AlphaFoldDB" id="A0A940DIA7"/>
<dbReference type="PANTHER" id="PTHR38096">
    <property type="entry name" value="ENTEROBACTIN SYNTHASE COMPONENT D"/>
    <property type="match status" value="1"/>
</dbReference>
<dbReference type="PANTHER" id="PTHR38096:SF1">
    <property type="entry name" value="ENTEROBACTIN SYNTHASE COMPONENT D"/>
    <property type="match status" value="1"/>
</dbReference>
<dbReference type="SUPFAM" id="SSF56214">
    <property type="entry name" value="4'-phosphopantetheinyl transferase"/>
    <property type="match status" value="2"/>
</dbReference>